<dbReference type="RefSeq" id="WP_145059296.1">
    <property type="nucleotide sequence ID" value="NZ_CP036263.1"/>
</dbReference>
<dbReference type="KEGG" id="amob:HG15A2_15480"/>
<evidence type="ECO:0000256" key="1">
    <source>
        <dbReference type="SAM" id="Coils"/>
    </source>
</evidence>
<gene>
    <name evidence="4" type="ORF">HG15A2_15480</name>
</gene>
<dbReference type="NCBIfam" id="NF033542">
    <property type="entry name" value="transpos_IS110"/>
    <property type="match status" value="1"/>
</dbReference>
<sequence>MLYLGIDQHARRLTISLRNDEGDVVLARQVSTQPEKINEFFERLTRERLGGDESFVATWEVCGFNDWLIKMLRDYRCHKVILIQPEERKKLKTDRRDAAALSELLWVNRDRLLAGKPVRGLRQVDISSTSDQENRRLTTLRKDAGRARTRIINMIKHMLRRHNLQWELPTKTFPTQAAIAWLKKLVLPEIDQLEMNHLLIDLEHAQQRMRELEEKLAQRCGLSEAATLLVSMPGIGYYSGTALACRVGRVERFPRSRSLANYWGLTPGCRNSGEKSQRLGSITKAGSGMARWLLAQVAHQALKKDKKLREWYKRIKRRRGSSIARVAVMRKLATLIWHMLTKKKTYAECRAFATD</sequence>
<dbReference type="PANTHER" id="PTHR33055:SF13">
    <property type="entry name" value="TRANSPOSASE"/>
    <property type="match status" value="1"/>
</dbReference>
<dbReference type="GO" id="GO:0006313">
    <property type="term" value="P:DNA transposition"/>
    <property type="evidence" value="ECO:0007669"/>
    <property type="project" value="InterPro"/>
</dbReference>
<dbReference type="PANTHER" id="PTHR33055">
    <property type="entry name" value="TRANSPOSASE FOR INSERTION SEQUENCE ELEMENT IS1111A"/>
    <property type="match status" value="1"/>
</dbReference>
<dbReference type="GO" id="GO:0004803">
    <property type="term" value="F:transposase activity"/>
    <property type="evidence" value="ECO:0007669"/>
    <property type="project" value="InterPro"/>
</dbReference>
<feature type="domain" description="Transposase IS116/IS110/IS902 C-terminal" evidence="3">
    <location>
        <begin position="227"/>
        <end position="312"/>
    </location>
</feature>
<dbReference type="EMBL" id="CP036263">
    <property type="protein sequence ID" value="QDS98275.1"/>
    <property type="molecule type" value="Genomic_DNA"/>
</dbReference>
<dbReference type="Pfam" id="PF01548">
    <property type="entry name" value="DEDD_Tnp_IS110"/>
    <property type="match status" value="1"/>
</dbReference>
<organism evidence="4 5">
    <name type="scientific">Adhaeretor mobilis</name>
    <dbReference type="NCBI Taxonomy" id="1930276"/>
    <lineage>
        <taxon>Bacteria</taxon>
        <taxon>Pseudomonadati</taxon>
        <taxon>Planctomycetota</taxon>
        <taxon>Planctomycetia</taxon>
        <taxon>Pirellulales</taxon>
        <taxon>Lacipirellulaceae</taxon>
        <taxon>Adhaeretor</taxon>
    </lineage>
</organism>
<evidence type="ECO:0000313" key="5">
    <source>
        <dbReference type="Proteomes" id="UP000319852"/>
    </source>
</evidence>
<protein>
    <submittedName>
        <fullName evidence="4">Transposase IS116/IS110/IS902 family protein</fullName>
    </submittedName>
</protein>
<dbReference type="GO" id="GO:0003677">
    <property type="term" value="F:DNA binding"/>
    <property type="evidence" value="ECO:0007669"/>
    <property type="project" value="InterPro"/>
</dbReference>
<dbReference type="Pfam" id="PF02371">
    <property type="entry name" value="Transposase_20"/>
    <property type="match status" value="1"/>
</dbReference>
<dbReference type="OrthoDB" id="251963at2"/>
<dbReference type="InterPro" id="IPR003346">
    <property type="entry name" value="Transposase_20"/>
</dbReference>
<accession>A0A517MTR3</accession>
<evidence type="ECO:0000259" key="3">
    <source>
        <dbReference type="Pfam" id="PF02371"/>
    </source>
</evidence>
<feature type="domain" description="Transposase IS110-like N-terminal" evidence="2">
    <location>
        <begin position="4"/>
        <end position="162"/>
    </location>
</feature>
<dbReference type="InterPro" id="IPR047650">
    <property type="entry name" value="Transpos_IS110"/>
</dbReference>
<dbReference type="Proteomes" id="UP000319852">
    <property type="component" value="Chromosome"/>
</dbReference>
<name>A0A517MTR3_9BACT</name>
<evidence type="ECO:0000259" key="2">
    <source>
        <dbReference type="Pfam" id="PF01548"/>
    </source>
</evidence>
<proteinExistence type="predicted"/>
<feature type="coiled-coil region" evidence="1">
    <location>
        <begin position="195"/>
        <end position="222"/>
    </location>
</feature>
<keyword evidence="1" id="KW-0175">Coiled coil</keyword>
<keyword evidence="5" id="KW-1185">Reference proteome</keyword>
<evidence type="ECO:0000313" key="4">
    <source>
        <dbReference type="EMBL" id="QDS98275.1"/>
    </source>
</evidence>
<reference evidence="4 5" key="1">
    <citation type="submission" date="2019-02" db="EMBL/GenBank/DDBJ databases">
        <title>Deep-cultivation of Planctomycetes and their phenomic and genomic characterization uncovers novel biology.</title>
        <authorList>
            <person name="Wiegand S."/>
            <person name="Jogler M."/>
            <person name="Boedeker C."/>
            <person name="Pinto D."/>
            <person name="Vollmers J."/>
            <person name="Rivas-Marin E."/>
            <person name="Kohn T."/>
            <person name="Peeters S.H."/>
            <person name="Heuer A."/>
            <person name="Rast P."/>
            <person name="Oberbeckmann S."/>
            <person name="Bunk B."/>
            <person name="Jeske O."/>
            <person name="Meyerdierks A."/>
            <person name="Storesund J.E."/>
            <person name="Kallscheuer N."/>
            <person name="Luecker S."/>
            <person name="Lage O.M."/>
            <person name="Pohl T."/>
            <person name="Merkel B.J."/>
            <person name="Hornburger P."/>
            <person name="Mueller R.-W."/>
            <person name="Bruemmer F."/>
            <person name="Labrenz M."/>
            <person name="Spormann A.M."/>
            <person name="Op den Camp H."/>
            <person name="Overmann J."/>
            <person name="Amann R."/>
            <person name="Jetten M.S.M."/>
            <person name="Mascher T."/>
            <person name="Medema M.H."/>
            <person name="Devos D.P."/>
            <person name="Kaster A.-K."/>
            <person name="Ovreas L."/>
            <person name="Rohde M."/>
            <person name="Galperin M.Y."/>
            <person name="Jogler C."/>
        </authorList>
    </citation>
    <scope>NUCLEOTIDE SEQUENCE [LARGE SCALE GENOMIC DNA]</scope>
    <source>
        <strain evidence="4 5">HG15A2</strain>
    </source>
</reference>
<dbReference type="AlphaFoldDB" id="A0A517MTR3"/>
<dbReference type="InterPro" id="IPR002525">
    <property type="entry name" value="Transp_IS110-like_N"/>
</dbReference>